<reference evidence="15" key="1">
    <citation type="submission" date="2018-06" db="EMBL/GenBank/DDBJ databases">
        <title>Genome assembly of Danube salmon.</title>
        <authorList>
            <person name="Macqueen D.J."/>
            <person name="Gundappa M.K."/>
        </authorList>
    </citation>
    <scope>NUCLEOTIDE SEQUENCE [LARGE SCALE GENOMIC DNA]</scope>
</reference>
<evidence type="ECO:0000256" key="1">
    <source>
        <dbReference type="ARBA" id="ARBA00003595"/>
    </source>
</evidence>
<evidence type="ECO:0000259" key="13">
    <source>
        <dbReference type="PROSITE" id="PS50859"/>
    </source>
</evidence>
<dbReference type="GeneTree" id="ENSGT00940000158470"/>
<comment type="subcellular location">
    <subcellularLocation>
        <location evidence="2">Endoplasmic reticulum membrane</location>
        <topology evidence="2">Multi-pass membrane protein</topology>
    </subcellularLocation>
</comment>
<evidence type="ECO:0000313" key="14">
    <source>
        <dbReference type="Ensembl" id="ENSHHUP00000050996.1"/>
    </source>
</evidence>
<keyword evidence="5 11" id="KW-0812">Transmembrane</keyword>
<feature type="chain" id="PRO_5021214290" evidence="12">
    <location>
        <begin position="16"/>
        <end position="302"/>
    </location>
</feature>
<reference evidence="14" key="2">
    <citation type="submission" date="2025-08" db="UniProtKB">
        <authorList>
            <consortium name="Ensembl"/>
        </authorList>
    </citation>
    <scope>IDENTIFICATION</scope>
</reference>
<dbReference type="CDD" id="cd14824">
    <property type="entry name" value="Longin"/>
    <property type="match status" value="1"/>
</dbReference>
<dbReference type="InterPro" id="IPR059071">
    <property type="entry name" value="SEC22a-c_C"/>
</dbReference>
<feature type="transmembrane region" description="Helical" evidence="11">
    <location>
        <begin position="251"/>
        <end position="268"/>
    </location>
</feature>
<dbReference type="GO" id="GO:0005789">
    <property type="term" value="C:endoplasmic reticulum membrane"/>
    <property type="evidence" value="ECO:0007669"/>
    <property type="project" value="UniProtKB-SubCell"/>
</dbReference>
<keyword evidence="10 11" id="KW-0472">Membrane</keyword>
<dbReference type="InterPro" id="IPR043546">
    <property type="entry name" value="Sec22a/c"/>
</dbReference>
<feature type="signal peptide" evidence="12">
    <location>
        <begin position="1"/>
        <end position="15"/>
    </location>
</feature>
<accession>A0A4W5NGJ3</accession>
<evidence type="ECO:0000256" key="10">
    <source>
        <dbReference type="ARBA" id="ARBA00023136"/>
    </source>
</evidence>
<dbReference type="GO" id="GO:0006888">
    <property type="term" value="P:endoplasmic reticulum to Golgi vesicle-mediated transport"/>
    <property type="evidence" value="ECO:0007669"/>
    <property type="project" value="InterPro"/>
</dbReference>
<evidence type="ECO:0000256" key="7">
    <source>
        <dbReference type="ARBA" id="ARBA00022892"/>
    </source>
</evidence>
<evidence type="ECO:0000256" key="4">
    <source>
        <dbReference type="ARBA" id="ARBA00022448"/>
    </source>
</evidence>
<organism evidence="14 15">
    <name type="scientific">Hucho hucho</name>
    <name type="common">huchen</name>
    <dbReference type="NCBI Taxonomy" id="62062"/>
    <lineage>
        <taxon>Eukaryota</taxon>
        <taxon>Metazoa</taxon>
        <taxon>Chordata</taxon>
        <taxon>Craniata</taxon>
        <taxon>Vertebrata</taxon>
        <taxon>Euteleostomi</taxon>
        <taxon>Actinopterygii</taxon>
        <taxon>Neopterygii</taxon>
        <taxon>Teleostei</taxon>
        <taxon>Protacanthopterygii</taxon>
        <taxon>Salmoniformes</taxon>
        <taxon>Salmonidae</taxon>
        <taxon>Salmoninae</taxon>
        <taxon>Hucho</taxon>
    </lineage>
</organism>
<evidence type="ECO:0000256" key="11">
    <source>
        <dbReference type="SAM" id="Phobius"/>
    </source>
</evidence>
<dbReference type="Gene3D" id="3.30.450.50">
    <property type="entry name" value="Longin domain"/>
    <property type="match status" value="1"/>
</dbReference>
<dbReference type="GO" id="GO:0015031">
    <property type="term" value="P:protein transport"/>
    <property type="evidence" value="ECO:0007669"/>
    <property type="project" value="UniProtKB-KW"/>
</dbReference>
<dbReference type="PROSITE" id="PS50859">
    <property type="entry name" value="LONGIN"/>
    <property type="match status" value="1"/>
</dbReference>
<comment type="function">
    <text evidence="1">May be involved in vesicle transport between the ER and the Golgi complex.</text>
</comment>
<dbReference type="Pfam" id="PF13774">
    <property type="entry name" value="Longin"/>
    <property type="match status" value="1"/>
</dbReference>
<keyword evidence="8" id="KW-0653">Protein transport</keyword>
<dbReference type="SMART" id="SM01270">
    <property type="entry name" value="Longin"/>
    <property type="match status" value="1"/>
</dbReference>
<feature type="domain" description="Longin" evidence="13">
    <location>
        <begin position="8"/>
        <end position="119"/>
    </location>
</feature>
<protein>
    <submittedName>
        <fullName evidence="14">SEC22 homolog A, vesicle trafficking protein</fullName>
    </submittedName>
</protein>
<evidence type="ECO:0000256" key="5">
    <source>
        <dbReference type="ARBA" id="ARBA00022692"/>
    </source>
</evidence>
<evidence type="ECO:0000256" key="2">
    <source>
        <dbReference type="ARBA" id="ARBA00004477"/>
    </source>
</evidence>
<evidence type="ECO:0000256" key="6">
    <source>
        <dbReference type="ARBA" id="ARBA00022824"/>
    </source>
</evidence>
<feature type="transmembrane region" description="Helical" evidence="11">
    <location>
        <begin position="223"/>
        <end position="245"/>
    </location>
</feature>
<dbReference type="Pfam" id="PF25970">
    <property type="entry name" value="SEC22a_C"/>
    <property type="match status" value="1"/>
</dbReference>
<evidence type="ECO:0000256" key="9">
    <source>
        <dbReference type="ARBA" id="ARBA00022989"/>
    </source>
</evidence>
<dbReference type="STRING" id="62062.ENSHHUP00000050996"/>
<keyword evidence="4" id="KW-0813">Transport</keyword>
<evidence type="ECO:0000256" key="8">
    <source>
        <dbReference type="ARBA" id="ARBA00022927"/>
    </source>
</evidence>
<keyword evidence="6" id="KW-0256">Endoplasmic reticulum</keyword>
<dbReference type="SUPFAM" id="SSF64356">
    <property type="entry name" value="SNARE-like"/>
    <property type="match status" value="1"/>
</dbReference>
<proteinExistence type="inferred from homology"/>
<evidence type="ECO:0000313" key="15">
    <source>
        <dbReference type="Proteomes" id="UP000314982"/>
    </source>
</evidence>
<dbReference type="PANTHER" id="PTHR46258:SF3">
    <property type="entry name" value="VESICLE-TRAFFICKING PROTEIN SEC22A"/>
    <property type="match status" value="1"/>
</dbReference>
<sequence length="302" mass="34746">MSMVLFALVLRSTDGLPLSATTDYEQDEGLQETKKQIKTLSEKLICFPSRCTLKTGKFNIHFTSSLGMGYLMVCMENYPNVLAFCFLEELQSEFLDRCDGFLVRNAVRPYSFNEFDNFLQNTKQRYNSPRSLTTKISLADMQSELKLVPTYQVSPEDLRSDFSRRKVFQYKSITPSQQLEPVSLPGIISCVLSIFCGGINLLQGFHAIEGFMQSYNDEDFNDMIAFFLCTAACLYQFYLFAYFSVRRNSKSFLAFALICMSNICLFDLRNVWQILFHVTVGAFMTLQIRLRQLQCKASDYNV</sequence>
<dbReference type="InterPro" id="IPR011012">
    <property type="entry name" value="Longin-like_dom_sf"/>
</dbReference>
<reference evidence="14" key="3">
    <citation type="submission" date="2025-09" db="UniProtKB">
        <authorList>
            <consortium name="Ensembl"/>
        </authorList>
    </citation>
    <scope>IDENTIFICATION</scope>
</reference>
<evidence type="ECO:0000256" key="12">
    <source>
        <dbReference type="SAM" id="SignalP"/>
    </source>
</evidence>
<keyword evidence="12" id="KW-0732">Signal</keyword>
<name>A0A4W5NGJ3_9TELE</name>
<dbReference type="PANTHER" id="PTHR46258">
    <property type="entry name" value="LONGIN DOMAIN-CONTAINING PROTEIN"/>
    <property type="match status" value="1"/>
</dbReference>
<dbReference type="Ensembl" id="ENSHHUT00000052804.1">
    <property type="protein sequence ID" value="ENSHHUP00000050996.1"/>
    <property type="gene ID" value="ENSHHUG00000030733.1"/>
</dbReference>
<dbReference type="InterPro" id="IPR010908">
    <property type="entry name" value="Longin_dom"/>
</dbReference>
<keyword evidence="15" id="KW-1185">Reference proteome</keyword>
<keyword evidence="9 11" id="KW-1133">Transmembrane helix</keyword>
<keyword evidence="7" id="KW-0931">ER-Golgi transport</keyword>
<comment type="similarity">
    <text evidence="3">Belongs to the synaptobrevin family.</text>
</comment>
<dbReference type="AlphaFoldDB" id="A0A4W5NGJ3"/>
<dbReference type="Proteomes" id="UP000314982">
    <property type="component" value="Unassembled WGS sequence"/>
</dbReference>
<feature type="transmembrane region" description="Helical" evidence="11">
    <location>
        <begin position="182"/>
        <end position="202"/>
    </location>
</feature>
<evidence type="ECO:0000256" key="3">
    <source>
        <dbReference type="ARBA" id="ARBA00008025"/>
    </source>
</evidence>